<dbReference type="SUPFAM" id="SSF54928">
    <property type="entry name" value="RNA-binding domain, RBD"/>
    <property type="match status" value="1"/>
</dbReference>
<dbReference type="Proteomes" id="UP000694866">
    <property type="component" value="Unplaced"/>
</dbReference>
<keyword evidence="7" id="KW-1185">Reference proteome</keyword>
<dbReference type="GeneID" id="105267729"/>
<name>A0A9R1T967_9HYME</name>
<feature type="compositionally biased region" description="Basic residues" evidence="5">
    <location>
        <begin position="181"/>
        <end position="205"/>
    </location>
</feature>
<evidence type="ECO:0000256" key="4">
    <source>
        <dbReference type="PROSITE-ProRule" id="PRU00176"/>
    </source>
</evidence>
<organism evidence="7 8">
    <name type="scientific">Fopius arisanus</name>
    <dbReference type="NCBI Taxonomy" id="64838"/>
    <lineage>
        <taxon>Eukaryota</taxon>
        <taxon>Metazoa</taxon>
        <taxon>Ecdysozoa</taxon>
        <taxon>Arthropoda</taxon>
        <taxon>Hexapoda</taxon>
        <taxon>Insecta</taxon>
        <taxon>Pterygota</taxon>
        <taxon>Neoptera</taxon>
        <taxon>Endopterygota</taxon>
        <taxon>Hymenoptera</taxon>
        <taxon>Apocrita</taxon>
        <taxon>Ichneumonoidea</taxon>
        <taxon>Braconidae</taxon>
        <taxon>Opiinae</taxon>
        <taxon>Fopius</taxon>
    </lineage>
</organism>
<feature type="domain" description="RRM" evidence="6">
    <location>
        <begin position="22"/>
        <end position="103"/>
    </location>
</feature>
<evidence type="ECO:0000256" key="2">
    <source>
        <dbReference type="ARBA" id="ARBA00022884"/>
    </source>
</evidence>
<evidence type="ECO:0000256" key="1">
    <source>
        <dbReference type="ARBA" id="ARBA00021141"/>
    </source>
</evidence>
<sequence>MALNPRIPLPLEPIRSSALEDRRLWVGNLDLRINEFQLLKIVQTYGEIEKFDLLFHRSGPQAGQPRGYAFVTYTTVEAAVKAKNALNNAKLGSKNAVVRWAHTVSESEMDKAKPKIDIPALAGAKKGDAKISRETTIQAIEAKLKVMNEVEEEFELNKPLEGTPIIHQYQKPEVQKPSSSSRHHSYHHHHRHHHNRPYSRTRSRR</sequence>
<gene>
    <name evidence="8" type="primary">LOC105267729</name>
</gene>
<dbReference type="InterPro" id="IPR000504">
    <property type="entry name" value="RRM_dom"/>
</dbReference>
<dbReference type="Gene3D" id="3.30.70.330">
    <property type="match status" value="1"/>
</dbReference>
<dbReference type="SMART" id="SM00360">
    <property type="entry name" value="RRM"/>
    <property type="match status" value="1"/>
</dbReference>
<accession>A0A9R1T967</accession>
<dbReference type="AlphaFoldDB" id="A0A9R1T967"/>
<dbReference type="OrthoDB" id="6730379at2759"/>
<dbReference type="Pfam" id="PF00076">
    <property type="entry name" value="RRM_1"/>
    <property type="match status" value="1"/>
</dbReference>
<feature type="region of interest" description="Disordered" evidence="5">
    <location>
        <begin position="172"/>
        <end position="205"/>
    </location>
</feature>
<dbReference type="RefSeq" id="XP_011305090.1">
    <property type="nucleotide sequence ID" value="XM_011306788.1"/>
</dbReference>
<evidence type="ECO:0000259" key="6">
    <source>
        <dbReference type="PROSITE" id="PS50102"/>
    </source>
</evidence>
<keyword evidence="2 4" id="KW-0694">RNA-binding</keyword>
<evidence type="ECO:0000256" key="5">
    <source>
        <dbReference type="SAM" id="MobiDB-lite"/>
    </source>
</evidence>
<dbReference type="PROSITE" id="PS50102">
    <property type="entry name" value="RRM"/>
    <property type="match status" value="1"/>
</dbReference>
<protein>
    <recommendedName>
        <fullName evidence="1">Probable RNA-binding protein 18</fullName>
    </recommendedName>
    <alternativeName>
        <fullName evidence="3">RNA-binding motif protein 18</fullName>
    </alternativeName>
</protein>
<proteinExistence type="predicted"/>
<dbReference type="PANTHER" id="PTHR21245">
    <property type="entry name" value="HETEROGENEOUS NUCLEAR RIBONUCLEOPROTEIN"/>
    <property type="match status" value="1"/>
</dbReference>
<dbReference type="InterPro" id="IPR039157">
    <property type="entry name" value="RBM18_RRM"/>
</dbReference>
<dbReference type="KEGG" id="fas:105267729"/>
<dbReference type="InterPro" id="IPR012677">
    <property type="entry name" value="Nucleotide-bd_a/b_plait_sf"/>
</dbReference>
<evidence type="ECO:0000256" key="3">
    <source>
        <dbReference type="ARBA" id="ARBA00030780"/>
    </source>
</evidence>
<evidence type="ECO:0000313" key="8">
    <source>
        <dbReference type="RefSeq" id="XP_011305090.1"/>
    </source>
</evidence>
<reference evidence="8" key="1">
    <citation type="submission" date="2025-08" db="UniProtKB">
        <authorList>
            <consortium name="RefSeq"/>
        </authorList>
    </citation>
    <scope>IDENTIFICATION</scope>
    <source>
        <strain evidence="8">USDA-PBARC FA_bdor</strain>
        <tissue evidence="8">Whole organism</tissue>
    </source>
</reference>
<dbReference type="InterPro" id="IPR035979">
    <property type="entry name" value="RBD_domain_sf"/>
</dbReference>
<evidence type="ECO:0000313" key="7">
    <source>
        <dbReference type="Proteomes" id="UP000694866"/>
    </source>
</evidence>
<dbReference type="CDD" id="cd12355">
    <property type="entry name" value="RRM_RBM18"/>
    <property type="match status" value="1"/>
</dbReference>
<dbReference type="GO" id="GO:0003723">
    <property type="term" value="F:RNA binding"/>
    <property type="evidence" value="ECO:0007669"/>
    <property type="project" value="UniProtKB-UniRule"/>
</dbReference>